<proteinExistence type="predicted"/>
<reference evidence="3" key="1">
    <citation type="submission" date="2011-12" db="EMBL/GenBank/DDBJ databases">
        <title>The complete genome of chromosome of Sulfobacillus acidophilus DSM 10332.</title>
        <authorList>
            <person name="Lucas S."/>
            <person name="Han J."/>
            <person name="Lapidus A."/>
            <person name="Bruce D."/>
            <person name="Goodwin L."/>
            <person name="Pitluck S."/>
            <person name="Peters L."/>
            <person name="Kyrpides N."/>
            <person name="Mavromatis K."/>
            <person name="Ivanova N."/>
            <person name="Mikhailova N."/>
            <person name="Chertkov O."/>
            <person name="Saunders E."/>
            <person name="Detter J.C."/>
            <person name="Tapia R."/>
            <person name="Han C."/>
            <person name="Land M."/>
            <person name="Hauser L."/>
            <person name="Markowitz V."/>
            <person name="Cheng J.-F."/>
            <person name="Hugenholtz P."/>
            <person name="Woyke T."/>
            <person name="Wu D."/>
            <person name="Pukall R."/>
            <person name="Gehrich-Schroeter G."/>
            <person name="Schneider S."/>
            <person name="Klenk H.-P."/>
            <person name="Eisen J.A."/>
        </authorList>
    </citation>
    <scope>NUCLEOTIDE SEQUENCE [LARGE SCALE GENOMIC DNA]</scope>
    <source>
        <strain evidence="3">ATCC 700253 / DSM 10332 / NAL</strain>
    </source>
</reference>
<dbReference type="GO" id="GO:0016702">
    <property type="term" value="F:oxidoreductase activity, acting on single donors with incorporation of molecular oxygen, incorporation of two atoms of oxygen"/>
    <property type="evidence" value="ECO:0007669"/>
    <property type="project" value="UniProtKB-ARBA"/>
</dbReference>
<keyword evidence="2" id="KW-0560">Oxidoreductase</keyword>
<dbReference type="PATRIC" id="fig|679936.5.peg.3084"/>
<protein>
    <submittedName>
        <fullName evidence="2">Extradiol ring-cleavage dioxygenase class III protein subunit B</fullName>
    </submittedName>
</protein>
<dbReference type="Gene3D" id="3.40.830.10">
    <property type="entry name" value="LigB-like"/>
    <property type="match status" value="1"/>
</dbReference>
<name>G8U0A8_SULAD</name>
<reference evidence="2 3" key="2">
    <citation type="journal article" date="2012" name="Stand. Genomic Sci.">
        <title>Complete genome sequence of the moderately thermophilic mineral-sulfide-oxidizing firmicute Sulfobacillus acidophilus type strain (NAL(T)).</title>
        <authorList>
            <person name="Anderson I."/>
            <person name="Chertkov O."/>
            <person name="Chen A."/>
            <person name="Saunders E."/>
            <person name="Lapidus A."/>
            <person name="Nolan M."/>
            <person name="Lucas S."/>
            <person name="Hammon N."/>
            <person name="Deshpande S."/>
            <person name="Cheng J.F."/>
            <person name="Han C."/>
            <person name="Tapia R."/>
            <person name="Goodwin L.A."/>
            <person name="Pitluck S."/>
            <person name="Liolios K."/>
            <person name="Pagani I."/>
            <person name="Ivanova N."/>
            <person name="Mikhailova N."/>
            <person name="Pati A."/>
            <person name="Palaniappan K."/>
            <person name="Land M."/>
            <person name="Pan C."/>
            <person name="Rohde M."/>
            <person name="Pukall R."/>
            <person name="Goker M."/>
            <person name="Detter J.C."/>
            <person name="Woyke T."/>
            <person name="Bristow J."/>
            <person name="Eisen J.A."/>
            <person name="Markowitz V."/>
            <person name="Hugenholtz P."/>
            <person name="Kyrpides N.C."/>
            <person name="Klenk H.P."/>
            <person name="Mavromatis K."/>
        </authorList>
    </citation>
    <scope>NUCLEOTIDE SEQUENCE [LARGE SCALE GENOMIC DNA]</scope>
    <source>
        <strain evidence="3">ATCC 700253 / DSM 10332 / NAL</strain>
    </source>
</reference>
<dbReference type="EMBL" id="CP003179">
    <property type="protein sequence ID" value="AEW06450.1"/>
    <property type="molecule type" value="Genomic_DNA"/>
</dbReference>
<dbReference type="SUPFAM" id="SSF53213">
    <property type="entry name" value="LigB-like"/>
    <property type="match status" value="1"/>
</dbReference>
<dbReference type="KEGG" id="sap:Sulac_2989"/>
<dbReference type="InterPro" id="IPR004183">
    <property type="entry name" value="Xdiol_dOase_suB"/>
</dbReference>
<keyword evidence="2" id="KW-0223">Dioxygenase</keyword>
<accession>G8U0A8</accession>
<dbReference type="Proteomes" id="UP000005439">
    <property type="component" value="Chromosome"/>
</dbReference>
<gene>
    <name evidence="2" type="ordered locus">Sulac_2989</name>
</gene>
<evidence type="ECO:0000313" key="2">
    <source>
        <dbReference type="EMBL" id="AEW06450.1"/>
    </source>
</evidence>
<organism evidence="2 3">
    <name type="scientific">Sulfobacillus acidophilus (strain ATCC 700253 / DSM 10332 / NAL)</name>
    <dbReference type="NCBI Taxonomy" id="679936"/>
    <lineage>
        <taxon>Bacteria</taxon>
        <taxon>Bacillati</taxon>
        <taxon>Bacillota</taxon>
        <taxon>Clostridia</taxon>
        <taxon>Eubacteriales</taxon>
        <taxon>Clostridiales Family XVII. Incertae Sedis</taxon>
        <taxon>Sulfobacillus</taxon>
    </lineage>
</organism>
<dbReference type="AlphaFoldDB" id="G8U0A8"/>
<feature type="domain" description="Extradiol ring-cleavage dioxygenase class III enzyme subunit B" evidence="1">
    <location>
        <begin position="7"/>
        <end position="135"/>
    </location>
</feature>
<dbReference type="GO" id="GO:0008198">
    <property type="term" value="F:ferrous iron binding"/>
    <property type="evidence" value="ECO:0007669"/>
    <property type="project" value="InterPro"/>
</dbReference>
<dbReference type="STRING" id="679936.Sulac_2989"/>
<dbReference type="HOGENOM" id="CLU_1854193_0_0_9"/>
<evidence type="ECO:0000259" key="1">
    <source>
        <dbReference type="Pfam" id="PF02900"/>
    </source>
</evidence>
<evidence type="ECO:0000313" key="3">
    <source>
        <dbReference type="Proteomes" id="UP000005439"/>
    </source>
</evidence>
<keyword evidence="3" id="KW-1185">Reference proteome</keyword>
<dbReference type="Pfam" id="PF02900">
    <property type="entry name" value="LigB"/>
    <property type="match status" value="1"/>
</dbReference>
<sequence length="144" mass="16377">MSLVLGMVVPHTPRIIHEETAPAFLDPLTGAMHHAREWLDRMNGSGLVIISCHWVSSFNHYLDATPVHEGRLTAQECPDLIRDVTYHFPGHPEVAQQIADRAASAGMPMYAIDDPAYVWDYGSVVPLRYLTPTWRWLWLISRFV</sequence>